<dbReference type="GO" id="GO:0006749">
    <property type="term" value="P:glutathione metabolic process"/>
    <property type="evidence" value="ECO:0007669"/>
    <property type="project" value="TreeGrafter"/>
</dbReference>
<dbReference type="SUPFAM" id="SSF47616">
    <property type="entry name" value="GST C-terminal domain-like"/>
    <property type="match status" value="1"/>
</dbReference>
<dbReference type="FunFam" id="1.20.1050.10:FF:000030">
    <property type="entry name" value="Glutathione S-transferase S1"/>
    <property type="match status" value="1"/>
</dbReference>
<dbReference type="CDD" id="cd03192">
    <property type="entry name" value="GST_C_Sigma_like"/>
    <property type="match status" value="1"/>
</dbReference>
<dbReference type="SFLD" id="SFLDG00363">
    <property type="entry name" value="AMPS_(cytGST):_Alpha-__Mu-__Pi"/>
    <property type="match status" value="1"/>
</dbReference>
<dbReference type="EC" id="2.5.1.18" evidence="1"/>
<dbReference type="CDD" id="cd03039">
    <property type="entry name" value="GST_N_Sigma_like"/>
    <property type="match status" value="1"/>
</dbReference>
<dbReference type="AlphaFoldDB" id="A0A226D6P4"/>
<reference evidence="7 8" key="1">
    <citation type="submission" date="2015-12" db="EMBL/GenBank/DDBJ databases">
        <title>The genome of Folsomia candida.</title>
        <authorList>
            <person name="Faddeeva A."/>
            <person name="Derks M.F."/>
            <person name="Anvar Y."/>
            <person name="Smit S."/>
            <person name="Van Straalen N."/>
            <person name="Roelofs D."/>
        </authorList>
    </citation>
    <scope>NUCLEOTIDE SEQUENCE [LARGE SCALE GENOMIC DNA]</scope>
    <source>
        <strain evidence="7 8">VU population</strain>
        <tissue evidence="7">Whole body</tissue>
    </source>
</reference>
<dbReference type="PROSITE" id="PS50404">
    <property type="entry name" value="GST_NTER"/>
    <property type="match status" value="1"/>
</dbReference>
<dbReference type="STRING" id="158441.A0A226D6P4"/>
<accession>A0A226D6P4</accession>
<dbReference type="InterPro" id="IPR036282">
    <property type="entry name" value="Glutathione-S-Trfase_C_sf"/>
</dbReference>
<dbReference type="InterPro" id="IPR050213">
    <property type="entry name" value="GST_superfamily"/>
</dbReference>
<dbReference type="Pfam" id="PF02798">
    <property type="entry name" value="GST_N"/>
    <property type="match status" value="1"/>
</dbReference>
<comment type="caution">
    <text evidence="7">The sequence shown here is derived from an EMBL/GenBank/DDBJ whole genome shotgun (WGS) entry which is preliminary data.</text>
</comment>
<evidence type="ECO:0000256" key="4">
    <source>
        <dbReference type="ARBA" id="ARBA00047960"/>
    </source>
</evidence>
<evidence type="ECO:0000259" key="6">
    <source>
        <dbReference type="PROSITE" id="PS50405"/>
    </source>
</evidence>
<dbReference type="GO" id="GO:0004364">
    <property type="term" value="F:glutathione transferase activity"/>
    <property type="evidence" value="ECO:0007669"/>
    <property type="project" value="UniProtKB-EC"/>
</dbReference>
<evidence type="ECO:0000256" key="2">
    <source>
        <dbReference type="ARBA" id="ARBA00022679"/>
    </source>
</evidence>
<dbReference type="InterPro" id="IPR036249">
    <property type="entry name" value="Thioredoxin-like_sf"/>
</dbReference>
<protein>
    <recommendedName>
        <fullName evidence="1">glutathione transferase</fullName>
        <ecNumber evidence="1">2.5.1.18</ecNumber>
    </recommendedName>
</protein>
<organism evidence="7 8">
    <name type="scientific">Folsomia candida</name>
    <name type="common">Springtail</name>
    <dbReference type="NCBI Taxonomy" id="158441"/>
    <lineage>
        <taxon>Eukaryota</taxon>
        <taxon>Metazoa</taxon>
        <taxon>Ecdysozoa</taxon>
        <taxon>Arthropoda</taxon>
        <taxon>Hexapoda</taxon>
        <taxon>Collembola</taxon>
        <taxon>Entomobryomorpha</taxon>
        <taxon>Isotomoidea</taxon>
        <taxon>Isotomidae</taxon>
        <taxon>Proisotominae</taxon>
        <taxon>Folsomia</taxon>
    </lineage>
</organism>
<name>A0A226D6P4_FOLCA</name>
<dbReference type="InterPro" id="IPR004045">
    <property type="entry name" value="Glutathione_S-Trfase_N"/>
</dbReference>
<dbReference type="FunFam" id="3.40.30.10:FF:000035">
    <property type="entry name" value="hematopoietic prostaglandin D synthase"/>
    <property type="match status" value="1"/>
</dbReference>
<dbReference type="SFLD" id="SFLDS00019">
    <property type="entry name" value="Glutathione_Transferase_(cytos"/>
    <property type="match status" value="1"/>
</dbReference>
<evidence type="ECO:0000313" key="8">
    <source>
        <dbReference type="Proteomes" id="UP000198287"/>
    </source>
</evidence>
<evidence type="ECO:0000256" key="1">
    <source>
        <dbReference type="ARBA" id="ARBA00012452"/>
    </source>
</evidence>
<comment type="catalytic activity">
    <reaction evidence="4">
        <text>RX + glutathione = an S-substituted glutathione + a halide anion + H(+)</text>
        <dbReference type="Rhea" id="RHEA:16437"/>
        <dbReference type="ChEBI" id="CHEBI:15378"/>
        <dbReference type="ChEBI" id="CHEBI:16042"/>
        <dbReference type="ChEBI" id="CHEBI:17792"/>
        <dbReference type="ChEBI" id="CHEBI:57925"/>
        <dbReference type="ChEBI" id="CHEBI:90779"/>
        <dbReference type="EC" id="2.5.1.18"/>
    </reaction>
</comment>
<dbReference type="SUPFAM" id="SSF52833">
    <property type="entry name" value="Thioredoxin-like"/>
    <property type="match status" value="1"/>
</dbReference>
<dbReference type="Gene3D" id="3.40.30.10">
    <property type="entry name" value="Glutaredoxin"/>
    <property type="match status" value="1"/>
</dbReference>
<comment type="similarity">
    <text evidence="3">Belongs to the GST superfamily. Sigma family.</text>
</comment>
<dbReference type="PANTHER" id="PTHR11571">
    <property type="entry name" value="GLUTATHIONE S-TRANSFERASE"/>
    <property type="match status" value="1"/>
</dbReference>
<keyword evidence="2 7" id="KW-0808">Transferase</keyword>
<dbReference type="Proteomes" id="UP000198287">
    <property type="component" value="Unassembled WGS sequence"/>
</dbReference>
<evidence type="ECO:0000256" key="3">
    <source>
        <dbReference type="ARBA" id="ARBA00038317"/>
    </source>
</evidence>
<dbReference type="PROSITE" id="PS50405">
    <property type="entry name" value="GST_CTER"/>
    <property type="match status" value="1"/>
</dbReference>
<dbReference type="Gene3D" id="1.20.1050.10">
    <property type="match status" value="1"/>
</dbReference>
<feature type="domain" description="GST C-terminal" evidence="6">
    <location>
        <begin position="83"/>
        <end position="206"/>
    </location>
</feature>
<gene>
    <name evidence="7" type="ORF">Fcan01_24638</name>
</gene>
<dbReference type="InterPro" id="IPR004046">
    <property type="entry name" value="GST_C"/>
</dbReference>
<dbReference type="OMA" id="FFAMTEY"/>
<proteinExistence type="inferred from homology"/>
<dbReference type="SFLD" id="SFLDG01205">
    <property type="entry name" value="AMPS.1"/>
    <property type="match status" value="1"/>
</dbReference>
<dbReference type="PANTHER" id="PTHR11571:SF224">
    <property type="entry name" value="HEMATOPOIETIC PROSTAGLANDIN D SYNTHASE"/>
    <property type="match status" value="1"/>
</dbReference>
<dbReference type="GO" id="GO:0004602">
    <property type="term" value="F:glutathione peroxidase activity"/>
    <property type="evidence" value="ECO:0007669"/>
    <property type="project" value="UniProtKB-ARBA"/>
</dbReference>
<dbReference type="Pfam" id="PF14497">
    <property type="entry name" value="GST_C_3"/>
    <property type="match status" value="1"/>
</dbReference>
<evidence type="ECO:0000313" key="7">
    <source>
        <dbReference type="EMBL" id="OXA40528.1"/>
    </source>
</evidence>
<feature type="domain" description="GST N-terminal" evidence="5">
    <location>
        <begin position="4"/>
        <end position="81"/>
    </location>
</feature>
<keyword evidence="8" id="KW-1185">Reference proteome</keyword>
<dbReference type="InterPro" id="IPR010987">
    <property type="entry name" value="Glutathione-S-Trfase_C-like"/>
</dbReference>
<dbReference type="EMBL" id="LNIX01000033">
    <property type="protein sequence ID" value="OXA40528.1"/>
    <property type="molecule type" value="Genomic_DNA"/>
</dbReference>
<dbReference type="InterPro" id="IPR040079">
    <property type="entry name" value="Glutathione_S-Trfase"/>
</dbReference>
<evidence type="ECO:0000259" key="5">
    <source>
        <dbReference type="PROSITE" id="PS50404"/>
    </source>
</evidence>
<dbReference type="OrthoDB" id="414243at2759"/>
<sequence>MAEMDYKLTYFNMKGLAEPIRMIFAVAGQKYEDVRIPREEWAQHKEKFEYGQLPVLEVGDKKLAQSNAITRFLAKKFNLGGADDWEAAKVDELADVMVDFRSEWRKYFMEKDPEKKEELKKTLIETTVPKYLGKVENIQKENGGDFLVGQKLTWIDIQYAHFLEMFEVTTGPEVTAAYPNLKKLQKAVFETPEIKEWIDKRPVTEF</sequence>